<evidence type="ECO:0000313" key="3">
    <source>
        <dbReference type="EMBL" id="KIQ95393.1"/>
    </source>
</evidence>
<proteinExistence type="predicted"/>
<dbReference type="Pfam" id="PF11738">
    <property type="entry name" value="DUF3298"/>
    <property type="match status" value="1"/>
</dbReference>
<evidence type="ECO:0000313" key="4">
    <source>
        <dbReference type="Proteomes" id="UP000032102"/>
    </source>
</evidence>
<dbReference type="Proteomes" id="UP000032102">
    <property type="component" value="Unassembled WGS sequence"/>
</dbReference>
<dbReference type="Gene3D" id="3.90.640.20">
    <property type="entry name" value="Heat-shock cognate protein, ATPase"/>
    <property type="match status" value="1"/>
</dbReference>
<dbReference type="Gene3D" id="3.30.565.40">
    <property type="entry name" value="Fervidobacterium nodosum Rt17-B1 like"/>
    <property type="match status" value="1"/>
</dbReference>
<reference evidence="3 4" key="1">
    <citation type="submission" date="2015-01" db="EMBL/GenBank/DDBJ databases">
        <title>Draft genome of Anoxybacillus thermarum strain AF/04.</title>
        <authorList>
            <person name="Poli A."/>
            <person name="Nicolaus B."/>
            <person name="Chan K.-G."/>
            <person name="Kahar U.M."/>
            <person name="Yaakob A.S."/>
            <person name="Chan C.S."/>
            <person name="Goh K.M."/>
        </authorList>
    </citation>
    <scope>NUCLEOTIDE SEQUENCE [LARGE SCALE GENOMIC DNA]</scope>
    <source>
        <strain evidence="3 4">AF/04</strain>
    </source>
</reference>
<evidence type="ECO:0000259" key="1">
    <source>
        <dbReference type="Pfam" id="PF11738"/>
    </source>
</evidence>
<dbReference type="InterPro" id="IPR025303">
    <property type="entry name" value="PdaC"/>
</dbReference>
<feature type="domain" description="DUF3298" evidence="1">
    <location>
        <begin position="168"/>
        <end position="244"/>
    </location>
</feature>
<comment type="caution">
    <text evidence="3">The sequence shown here is derived from an EMBL/GenBank/DDBJ whole genome shotgun (WGS) entry which is preliminary data.</text>
</comment>
<dbReference type="Pfam" id="PF13739">
    <property type="entry name" value="PdaC"/>
    <property type="match status" value="1"/>
</dbReference>
<keyword evidence="4" id="KW-1185">Reference proteome</keyword>
<name>A0A0D0QBF2_9BACL</name>
<dbReference type="InterPro" id="IPR021729">
    <property type="entry name" value="DUF3298"/>
</dbReference>
<organism evidence="3 4">
    <name type="scientific">Anoxybacillus thermarum</name>
    <dbReference type="NCBI Taxonomy" id="404937"/>
    <lineage>
        <taxon>Bacteria</taxon>
        <taxon>Bacillati</taxon>
        <taxon>Bacillota</taxon>
        <taxon>Bacilli</taxon>
        <taxon>Bacillales</taxon>
        <taxon>Anoxybacillaceae</taxon>
        <taxon>Anoxybacillus</taxon>
    </lineage>
</organism>
<evidence type="ECO:0000259" key="2">
    <source>
        <dbReference type="Pfam" id="PF13739"/>
    </source>
</evidence>
<sequence>MTGCINSFVSTQTFGKTNEVNIVFKQRNIWMIVLTLFILTAYSQPLTVTTKQIKHTNELMEVDLNIPVVSGSNNRSFQRHVNRLLRKESLDLKREVEKEARENMAISKKEGFPYRLHAAVSRFDVTYNEHGILSIPVTLYSYTGGAHGMTVKVPNNFDFHEGKSLQLSDLFKKGTNYKQVITNEVIAQIKKENDLYFDNAIDVVKKMPNDQPYYITSDGIVVYYGLYEIAPYAAGIREFLIPFSILQPYMKIKLAR</sequence>
<protein>
    <submittedName>
        <fullName evidence="3">Anti-sigma-V factor rsiV</fullName>
    </submittedName>
</protein>
<dbReference type="EMBL" id="JXTH01000006">
    <property type="protein sequence ID" value="KIQ95393.1"/>
    <property type="molecule type" value="Genomic_DNA"/>
</dbReference>
<accession>A0A0D0QBF2</accession>
<dbReference type="AlphaFoldDB" id="A0A0D0QBF2"/>
<feature type="domain" description="Deacetylase PdaC" evidence="2">
    <location>
        <begin position="53"/>
        <end position="150"/>
    </location>
</feature>
<gene>
    <name evidence="3" type="ORF">LH47_00494</name>
</gene>
<dbReference type="InterPro" id="IPR037126">
    <property type="entry name" value="PdaC/RsiV-like_sf"/>
</dbReference>
<dbReference type="PATRIC" id="fig|404937.3.peg.515"/>